<sequence length="384" mass="43471">MQEEVACAWSFPYCPEPPHWQLDWAALQEQFSWLRALAGVPQDALYHAEGDVLIHTGMVASALVSLEAWRRLAPSARQELFAAALLHDVAKPQCTQLEADGHISSRGHARKGAYMARRLLWSGEELQAPLSFAAREHIARLVSFHGLPLHFLDKPDPARAVIRASMSARLDYVALLAEADVRGRICTDQAELLARIELFRDFCQEQNCFTGPYQFASEHSRFVYFHNEHIHPTYAAYDDTTFEVVLMAGLPGVGKDSWIARHLSDWPVISLDELRRSLHVAPEEPQGRVIQVAKEQARISMRQQRGFVWNATNVTAPLRSQLIDFFVSYGARVRIIYLDAPLSTILHRNRERAAYVPENVLNKLLNKLDVPDLTEAHTLQLISL</sequence>
<dbReference type="PANTHER" id="PTHR47545:SF1">
    <property type="entry name" value="MULTIFUNCTIONAL CCA PROTEIN"/>
    <property type="match status" value="1"/>
</dbReference>
<dbReference type="SUPFAM" id="SSF52540">
    <property type="entry name" value="P-loop containing nucleoside triphosphate hydrolases"/>
    <property type="match status" value="1"/>
</dbReference>
<evidence type="ECO:0000259" key="2">
    <source>
        <dbReference type="Pfam" id="PF01966"/>
    </source>
</evidence>
<dbReference type="Proteomes" id="UP000290365">
    <property type="component" value="Chromosome"/>
</dbReference>
<dbReference type="AlphaFoldDB" id="A0A4P6JM80"/>
<accession>A0A4P6JM80</accession>
<protein>
    <submittedName>
        <fullName evidence="3">HD domain-containing protein</fullName>
    </submittedName>
</protein>
<evidence type="ECO:0000313" key="4">
    <source>
        <dbReference type="Proteomes" id="UP000290365"/>
    </source>
</evidence>
<dbReference type="Pfam" id="PF01966">
    <property type="entry name" value="HD"/>
    <property type="match status" value="1"/>
</dbReference>
<evidence type="ECO:0000256" key="1">
    <source>
        <dbReference type="ARBA" id="ARBA00022741"/>
    </source>
</evidence>
<dbReference type="OrthoDB" id="9805698at2"/>
<dbReference type="GO" id="GO:0000166">
    <property type="term" value="F:nucleotide binding"/>
    <property type="evidence" value="ECO:0007669"/>
    <property type="project" value="UniProtKB-KW"/>
</dbReference>
<dbReference type="InterPro" id="IPR003607">
    <property type="entry name" value="HD/PDEase_dom"/>
</dbReference>
<keyword evidence="4" id="KW-1185">Reference proteome</keyword>
<dbReference type="InterPro" id="IPR050124">
    <property type="entry name" value="tRNA_CCA-adding_enzyme"/>
</dbReference>
<dbReference type="RefSeq" id="WP_129886808.1">
    <property type="nucleotide sequence ID" value="NZ_CP035758.1"/>
</dbReference>
<dbReference type="KEGG" id="kbs:EPA93_09390"/>
<dbReference type="Pfam" id="PF13671">
    <property type="entry name" value="AAA_33"/>
    <property type="match status" value="1"/>
</dbReference>
<proteinExistence type="predicted"/>
<evidence type="ECO:0000313" key="3">
    <source>
        <dbReference type="EMBL" id="QBD76213.1"/>
    </source>
</evidence>
<organism evidence="3 4">
    <name type="scientific">Ktedonosporobacter rubrisoli</name>
    <dbReference type="NCBI Taxonomy" id="2509675"/>
    <lineage>
        <taxon>Bacteria</taxon>
        <taxon>Bacillati</taxon>
        <taxon>Chloroflexota</taxon>
        <taxon>Ktedonobacteria</taxon>
        <taxon>Ktedonobacterales</taxon>
        <taxon>Ktedonosporobacteraceae</taxon>
        <taxon>Ktedonosporobacter</taxon>
    </lineage>
</organism>
<keyword evidence="1" id="KW-0547">Nucleotide-binding</keyword>
<dbReference type="InterPro" id="IPR006674">
    <property type="entry name" value="HD_domain"/>
</dbReference>
<dbReference type="PANTHER" id="PTHR47545">
    <property type="entry name" value="MULTIFUNCTIONAL CCA PROTEIN"/>
    <property type="match status" value="1"/>
</dbReference>
<feature type="domain" description="HD" evidence="2">
    <location>
        <begin position="55"/>
        <end position="145"/>
    </location>
</feature>
<reference evidence="3 4" key="1">
    <citation type="submission" date="2019-01" db="EMBL/GenBank/DDBJ databases">
        <title>Ktedonosporobacter rubrisoli SCAWS-G2.</title>
        <authorList>
            <person name="Huang Y."/>
            <person name="Yan B."/>
        </authorList>
    </citation>
    <scope>NUCLEOTIDE SEQUENCE [LARGE SCALE GENOMIC DNA]</scope>
    <source>
        <strain evidence="3 4">SCAWS-G2</strain>
    </source>
</reference>
<name>A0A4P6JM80_KTERU</name>
<dbReference type="Gene3D" id="3.40.50.300">
    <property type="entry name" value="P-loop containing nucleotide triphosphate hydrolases"/>
    <property type="match status" value="1"/>
</dbReference>
<dbReference type="Gene3D" id="1.10.3090.10">
    <property type="entry name" value="cca-adding enzyme, domain 2"/>
    <property type="match status" value="1"/>
</dbReference>
<dbReference type="CDD" id="cd00077">
    <property type="entry name" value="HDc"/>
    <property type="match status" value="1"/>
</dbReference>
<dbReference type="EMBL" id="CP035758">
    <property type="protein sequence ID" value="QBD76213.1"/>
    <property type="molecule type" value="Genomic_DNA"/>
</dbReference>
<dbReference type="InterPro" id="IPR027417">
    <property type="entry name" value="P-loop_NTPase"/>
</dbReference>
<dbReference type="SUPFAM" id="SSF109604">
    <property type="entry name" value="HD-domain/PDEase-like"/>
    <property type="match status" value="1"/>
</dbReference>
<gene>
    <name evidence="3" type="ORF">EPA93_09390</name>
</gene>